<dbReference type="GeneID" id="83066711"/>
<dbReference type="AlphaFoldDB" id="A0AAU9AFP4"/>
<protein>
    <submittedName>
        <fullName evidence="1">Uncharacterized protein</fullName>
    </submittedName>
</protein>
<reference evidence="1 2" key="1">
    <citation type="journal article" date="2017" name="DNA Res.">
        <title>Complete genome sequence and expression profile of the commercial lytic enzyme producer Lysobacter enzymogenes M497-1.</title>
        <authorList>
            <person name="Takami H."/>
            <person name="Toyoda A."/>
            <person name="Uchiyama I."/>
            <person name="Itoh T."/>
            <person name="Takaki Y."/>
            <person name="Arai W."/>
            <person name="Nishi S."/>
            <person name="Kawai M."/>
            <person name="Shinya K."/>
            <person name="Ikeda H."/>
        </authorList>
    </citation>
    <scope>NUCLEOTIDE SEQUENCE [LARGE SCALE GENOMIC DNA]</scope>
    <source>
        <strain evidence="1 2">M497-1</strain>
    </source>
</reference>
<dbReference type="EMBL" id="AP014940">
    <property type="protein sequence ID" value="BAV98010.1"/>
    <property type="molecule type" value="Genomic_DNA"/>
</dbReference>
<organism evidence="1 2">
    <name type="scientific">Lysobacter enzymogenes</name>
    <dbReference type="NCBI Taxonomy" id="69"/>
    <lineage>
        <taxon>Bacteria</taxon>
        <taxon>Pseudomonadati</taxon>
        <taxon>Pseudomonadota</taxon>
        <taxon>Gammaproteobacteria</taxon>
        <taxon>Lysobacterales</taxon>
        <taxon>Lysobacteraceae</taxon>
        <taxon>Lysobacter</taxon>
    </lineage>
</organism>
<evidence type="ECO:0000313" key="2">
    <source>
        <dbReference type="Proteomes" id="UP000218824"/>
    </source>
</evidence>
<dbReference type="RefSeq" id="WP_145960069.1">
    <property type="nucleotide sequence ID" value="NZ_AP014940.1"/>
</dbReference>
<evidence type="ECO:0000313" key="1">
    <source>
        <dbReference type="EMBL" id="BAV98010.1"/>
    </source>
</evidence>
<dbReference type="Proteomes" id="UP000218824">
    <property type="component" value="Chromosome"/>
</dbReference>
<sequence length="178" mass="19542">MDGLSTVGRNGSEALRFGDGLRPGGRTDIYCRKGRHGLASMIKRRASLLRSSRNPPTNMETNVMRHLKIALPLLLVSAALFPSLAASQQVKQCAGGSIPAGWVITWAEKDTNCGWQYGVMLTLVNADALAHGSQLYVCNIERLPAWWQPVEYISQLPGQPMPPCAYGGPYRYRIEKKG</sequence>
<name>A0AAU9AFP4_LYSEN</name>
<gene>
    <name evidence="1" type="ORF">LEN_2523</name>
</gene>
<dbReference type="KEGG" id="lem:LEN_2523"/>
<proteinExistence type="predicted"/>
<accession>A0AAU9AFP4</accession>